<keyword evidence="2 5" id="KW-0326">Glycosidase</keyword>
<feature type="domain" description="Glycoside hydrolase family 5" evidence="4">
    <location>
        <begin position="52"/>
        <end position="279"/>
    </location>
</feature>
<dbReference type="AlphaFoldDB" id="A0A5B9VZB4"/>
<dbReference type="PROSITE" id="PS00659">
    <property type="entry name" value="GLYCOSYL_HYDROL_F5"/>
    <property type="match status" value="1"/>
</dbReference>
<dbReference type="Proteomes" id="UP000324233">
    <property type="component" value="Chromosome"/>
</dbReference>
<dbReference type="SUPFAM" id="SSF51445">
    <property type="entry name" value="(Trans)glycosidases"/>
    <property type="match status" value="1"/>
</dbReference>
<evidence type="ECO:0000313" key="5">
    <source>
        <dbReference type="EMBL" id="QEH33307.1"/>
    </source>
</evidence>
<dbReference type="PANTHER" id="PTHR12631:SF10">
    <property type="entry name" value="BETA-XYLOSIDASE-LIKE PROTEIN-RELATED"/>
    <property type="match status" value="1"/>
</dbReference>
<sequence length="751" mass="82192" precursor="true">MAIPNAHRAWLPALAVLGCSAAASAADLPPPVVSAGLGVNIHFTRPSRGEMERFAEAGFGLVRMDMSWAAIEHERGRYDFAAHDELLGHLAKVGARPIFILDYGNPLYNQGLAPASDADRAAFARFAAAAARHYRGKRVLLEIWNEPNLDGFWKPKADRADYAKLAVAAARAIREADPHATVLAPGSSGFPWEFLEASFAAGLLDHIDAVSVHPYREDAPESAATDYGRLRALIARHASPSRRELPIISSEWGYSTAEKAVDEETQASYLARQWLSNLASGVNTSIFYDWKDDGDDPKDRECRFGTVRTDLAPKPSFLAAQALIRNLRGYAFRHRLRGSTVADWKLLFEGPAASGSLVVASWSATGGRGATGSAPSYRQVSEDDPSWRPLRRLAAVRWQAGPLSERRGELTRLGVRIVNPEPTRATVGIRAIPPGPGTSEWTEIVLEPNQEHEGSVVLPGGAGIGSMRRVQLEVTWNGEPLPATAPLDLWRTDPLELAAAPWRDELELIVSDPSRVGFSGSVTREVHEVATWSGPVRIAAGQAEGRVRIPLGREPIRVLLKDDRSTILGDLEPRRYVPFPGFDDAGKPRAAFTAILHVENVGRTPRRLHAERSAADAPSSYLIQVPYQFDKGWRYLTIAPEQTMEVPAGADSAVVWVRGNTSGDALNCRYRDSTGQVFQVSLGHLTRPGWYPVTIRFDGAEKTFHYGGANDGIPHGPLRWEALLLIDSTHRDRHSAPMAAAFASPFYVFNR</sequence>
<dbReference type="Gene3D" id="3.20.20.80">
    <property type="entry name" value="Glycosidases"/>
    <property type="match status" value="1"/>
</dbReference>
<keyword evidence="6" id="KW-1185">Reference proteome</keyword>
<dbReference type="InterPro" id="IPR017853">
    <property type="entry name" value="GH"/>
</dbReference>
<dbReference type="GO" id="GO:0000272">
    <property type="term" value="P:polysaccharide catabolic process"/>
    <property type="evidence" value="ECO:0007669"/>
    <property type="project" value="InterPro"/>
</dbReference>
<protein>
    <submittedName>
        <fullName evidence="5">Beta-xylosidase</fullName>
        <ecNumber evidence="5">3.2.1.37</ecNumber>
    </submittedName>
</protein>
<feature type="signal peptide" evidence="3">
    <location>
        <begin position="1"/>
        <end position="25"/>
    </location>
</feature>
<dbReference type="OrthoDB" id="9776971at2"/>
<gene>
    <name evidence="5" type="primary">xynB_1</name>
    <name evidence="5" type="ORF">OJF2_18080</name>
</gene>
<reference evidence="5 6" key="1">
    <citation type="submission" date="2019-08" db="EMBL/GenBank/DDBJ databases">
        <title>Deep-cultivation of Planctomycetes and their phenomic and genomic characterization uncovers novel biology.</title>
        <authorList>
            <person name="Wiegand S."/>
            <person name="Jogler M."/>
            <person name="Boedeker C."/>
            <person name="Pinto D."/>
            <person name="Vollmers J."/>
            <person name="Rivas-Marin E."/>
            <person name="Kohn T."/>
            <person name="Peeters S.H."/>
            <person name="Heuer A."/>
            <person name="Rast P."/>
            <person name="Oberbeckmann S."/>
            <person name="Bunk B."/>
            <person name="Jeske O."/>
            <person name="Meyerdierks A."/>
            <person name="Storesund J.E."/>
            <person name="Kallscheuer N."/>
            <person name="Luecker S."/>
            <person name="Lage O.M."/>
            <person name="Pohl T."/>
            <person name="Merkel B.J."/>
            <person name="Hornburger P."/>
            <person name="Mueller R.-W."/>
            <person name="Bruemmer F."/>
            <person name="Labrenz M."/>
            <person name="Spormann A.M."/>
            <person name="Op den Camp H."/>
            <person name="Overmann J."/>
            <person name="Amann R."/>
            <person name="Jetten M.S.M."/>
            <person name="Mascher T."/>
            <person name="Medema M.H."/>
            <person name="Devos D.P."/>
            <person name="Kaster A.-K."/>
            <person name="Ovreas L."/>
            <person name="Rohde M."/>
            <person name="Galperin M.Y."/>
            <person name="Jogler C."/>
        </authorList>
    </citation>
    <scope>NUCLEOTIDE SEQUENCE [LARGE SCALE GENOMIC DNA]</scope>
    <source>
        <strain evidence="5 6">OJF2</strain>
    </source>
</reference>
<dbReference type="InterPro" id="IPR051923">
    <property type="entry name" value="Glycosyl_Hydrolase_39"/>
</dbReference>
<dbReference type="GO" id="GO:0009044">
    <property type="term" value="F:xylan 1,4-beta-xylosidase activity"/>
    <property type="evidence" value="ECO:0007669"/>
    <property type="project" value="UniProtKB-EC"/>
</dbReference>
<keyword evidence="1 5" id="KW-0378">Hydrolase</keyword>
<evidence type="ECO:0000313" key="6">
    <source>
        <dbReference type="Proteomes" id="UP000324233"/>
    </source>
</evidence>
<proteinExistence type="predicted"/>
<accession>A0A5B9VZB4</accession>
<evidence type="ECO:0000256" key="2">
    <source>
        <dbReference type="ARBA" id="ARBA00023295"/>
    </source>
</evidence>
<dbReference type="RefSeq" id="WP_148593089.1">
    <property type="nucleotide sequence ID" value="NZ_CP042997.1"/>
</dbReference>
<keyword evidence="3" id="KW-0732">Signal</keyword>
<dbReference type="InterPro" id="IPR018087">
    <property type="entry name" value="Glyco_hydro_5_CS"/>
</dbReference>
<dbReference type="KEGG" id="agv:OJF2_18080"/>
<dbReference type="EMBL" id="CP042997">
    <property type="protein sequence ID" value="QEH33307.1"/>
    <property type="molecule type" value="Genomic_DNA"/>
</dbReference>
<evidence type="ECO:0000256" key="1">
    <source>
        <dbReference type="ARBA" id="ARBA00022801"/>
    </source>
</evidence>
<dbReference type="PANTHER" id="PTHR12631">
    <property type="entry name" value="ALPHA-L-IDURONIDASE"/>
    <property type="match status" value="1"/>
</dbReference>
<feature type="chain" id="PRO_5022911417" evidence="3">
    <location>
        <begin position="26"/>
        <end position="751"/>
    </location>
</feature>
<dbReference type="EC" id="3.2.1.37" evidence="5"/>
<name>A0A5B9VZB4_9BACT</name>
<dbReference type="InterPro" id="IPR001547">
    <property type="entry name" value="Glyco_hydro_5"/>
</dbReference>
<evidence type="ECO:0000256" key="3">
    <source>
        <dbReference type="SAM" id="SignalP"/>
    </source>
</evidence>
<organism evidence="5 6">
    <name type="scientific">Aquisphaera giovannonii</name>
    <dbReference type="NCBI Taxonomy" id="406548"/>
    <lineage>
        <taxon>Bacteria</taxon>
        <taxon>Pseudomonadati</taxon>
        <taxon>Planctomycetota</taxon>
        <taxon>Planctomycetia</taxon>
        <taxon>Isosphaerales</taxon>
        <taxon>Isosphaeraceae</taxon>
        <taxon>Aquisphaera</taxon>
    </lineage>
</organism>
<dbReference type="Pfam" id="PF00150">
    <property type="entry name" value="Cellulase"/>
    <property type="match status" value="1"/>
</dbReference>
<evidence type="ECO:0000259" key="4">
    <source>
        <dbReference type="Pfam" id="PF00150"/>
    </source>
</evidence>